<dbReference type="PANTHER" id="PTHR37311:SF1">
    <property type="entry name" value="2-PHOSPHOSULFOLACTATE PHOSPHATASE-RELATED"/>
    <property type="match status" value="1"/>
</dbReference>
<gene>
    <name evidence="8" type="primary">comB</name>
    <name evidence="8" type="ORF">A3Q41_03679</name>
</gene>
<evidence type="ECO:0000256" key="4">
    <source>
        <dbReference type="ARBA" id="ARBA00021948"/>
    </source>
</evidence>
<reference evidence="8 9" key="1">
    <citation type="journal article" date="2016" name="Genome Announc.">
        <title>Complete Genome and Plasmid Sequences for Rhodococcus fascians D188 and Draft Sequences for Rhodococcus Isolates PBTS 1 and PBTS 2.</title>
        <authorList>
            <person name="Stamler R.A."/>
            <person name="Vereecke D."/>
            <person name="Zhang Y."/>
            <person name="Schilkey F."/>
            <person name="Devitt N."/>
            <person name="Randall J.J."/>
        </authorList>
    </citation>
    <scope>NUCLEOTIDE SEQUENCE [LARGE SCALE GENOMIC DNA]</scope>
    <source>
        <strain evidence="8 9">PBTS2</strain>
    </source>
</reference>
<reference evidence="9" key="2">
    <citation type="submission" date="2016-04" db="EMBL/GenBank/DDBJ databases">
        <title>Complete Genome and Plasmid Sequences for Rhodococcus fascians D188 and Draft Sequences for Rhodococcus spp. Isolates PBTS 1 and PBTS 2.</title>
        <authorList>
            <person name="Stamer R."/>
            <person name="Vereecke D."/>
            <person name="Zhang Y."/>
            <person name="Schilkey F."/>
            <person name="Devitt N."/>
            <person name="Randall J."/>
        </authorList>
    </citation>
    <scope>NUCLEOTIDE SEQUENCE [LARGE SCALE GENOMIC DNA]</scope>
    <source>
        <strain evidence="9">PBTS2</strain>
    </source>
</reference>
<sequence length="255" mass="26370">MPVDSAHTQNDCALRFEWGLSAIDAVVAGADIAVVVDVLSFTTTLTVAVDAGIEVVPSRWRDDRATHLAEQHDAVLAVGRSVATPGDVSLCPATVRAAAPPPSRLVLASPNGSTIAHALAARVDTCVGASLRNAAAIAQWVVDDHPHSVIAVIAAGERWPDSSLRPAVEDLWGAGAVLAPLVESGLFDPSPEAVVAATAWHAAAADIATELRRCGSGRELIAMGHPEDVDIAAEVGSSSCVPILRGDTFVEHRGR</sequence>
<dbReference type="Proteomes" id="UP000076038">
    <property type="component" value="Chromosome"/>
</dbReference>
<dbReference type="PATRIC" id="fig|1653479.3.peg.3730"/>
<comment type="catalytic activity">
    <reaction evidence="7">
        <text>(2R)-O-phospho-3-sulfolactate + H2O = (2R)-3-sulfolactate + phosphate</text>
        <dbReference type="Rhea" id="RHEA:23416"/>
        <dbReference type="ChEBI" id="CHEBI:15377"/>
        <dbReference type="ChEBI" id="CHEBI:15597"/>
        <dbReference type="ChEBI" id="CHEBI:43474"/>
        <dbReference type="ChEBI" id="CHEBI:58738"/>
        <dbReference type="EC" id="3.1.3.71"/>
    </reaction>
</comment>
<evidence type="ECO:0000256" key="1">
    <source>
        <dbReference type="ARBA" id="ARBA00001946"/>
    </source>
</evidence>
<accession>A0A143QP54</accession>
<dbReference type="GO" id="GO:0050545">
    <property type="term" value="F:sulfopyruvate decarboxylase activity"/>
    <property type="evidence" value="ECO:0007669"/>
    <property type="project" value="TreeGrafter"/>
</dbReference>
<dbReference type="InterPro" id="IPR036702">
    <property type="entry name" value="ComB-like_sf"/>
</dbReference>
<evidence type="ECO:0000313" key="8">
    <source>
        <dbReference type="EMBL" id="AMY24965.1"/>
    </source>
</evidence>
<organism evidence="8 9">
    <name type="scientific">Rhodococcoides fascians</name>
    <name type="common">Rhodococcus fascians</name>
    <dbReference type="NCBI Taxonomy" id="1828"/>
    <lineage>
        <taxon>Bacteria</taxon>
        <taxon>Bacillati</taxon>
        <taxon>Actinomycetota</taxon>
        <taxon>Actinomycetes</taxon>
        <taxon>Mycobacteriales</taxon>
        <taxon>Nocardiaceae</taxon>
        <taxon>Rhodococcoides</taxon>
    </lineage>
</organism>
<dbReference type="Pfam" id="PF04029">
    <property type="entry name" value="2-ph_phosp"/>
    <property type="match status" value="1"/>
</dbReference>
<proteinExistence type="inferred from homology"/>
<dbReference type="EMBL" id="CP015220">
    <property type="protein sequence ID" value="AMY24965.1"/>
    <property type="molecule type" value="Genomic_DNA"/>
</dbReference>
<name>A0A143QP54_RHOFA</name>
<dbReference type="OrthoDB" id="8588453at2"/>
<comment type="cofactor">
    <cofactor evidence="1">
        <name>Mg(2+)</name>
        <dbReference type="ChEBI" id="CHEBI:18420"/>
    </cofactor>
</comment>
<evidence type="ECO:0000256" key="6">
    <source>
        <dbReference type="ARBA" id="ARBA00022842"/>
    </source>
</evidence>
<evidence type="ECO:0000256" key="5">
    <source>
        <dbReference type="ARBA" id="ARBA00022801"/>
    </source>
</evidence>
<dbReference type="SUPFAM" id="SSF142823">
    <property type="entry name" value="ComB-like"/>
    <property type="match status" value="1"/>
</dbReference>
<keyword evidence="6" id="KW-0460">Magnesium</keyword>
<keyword evidence="9" id="KW-1185">Reference proteome</keyword>
<dbReference type="GO" id="GO:0050532">
    <property type="term" value="F:2-phosphosulfolactate phosphatase activity"/>
    <property type="evidence" value="ECO:0007669"/>
    <property type="project" value="UniProtKB-EC"/>
</dbReference>
<comment type="similarity">
    <text evidence="2">Belongs to the ComB family.</text>
</comment>
<evidence type="ECO:0000256" key="2">
    <source>
        <dbReference type="ARBA" id="ARBA00009997"/>
    </source>
</evidence>
<dbReference type="RefSeq" id="WP_048318342.1">
    <property type="nucleotide sequence ID" value="NZ_CP015220.1"/>
</dbReference>
<dbReference type="GO" id="GO:0000287">
    <property type="term" value="F:magnesium ion binding"/>
    <property type="evidence" value="ECO:0007669"/>
    <property type="project" value="InterPro"/>
</dbReference>
<dbReference type="InterPro" id="IPR005238">
    <property type="entry name" value="ComB-like"/>
</dbReference>
<protein>
    <recommendedName>
        <fullName evidence="4">Probable 2-phosphosulfolactate phosphatase</fullName>
        <ecNumber evidence="3">3.1.3.71</ecNumber>
    </recommendedName>
</protein>
<dbReference type="KEGG" id="rhs:A3Q41_03679"/>
<evidence type="ECO:0000256" key="7">
    <source>
        <dbReference type="ARBA" id="ARBA00033711"/>
    </source>
</evidence>
<dbReference type="AlphaFoldDB" id="A0A143QP54"/>
<keyword evidence="5 8" id="KW-0378">Hydrolase</keyword>
<evidence type="ECO:0000256" key="3">
    <source>
        <dbReference type="ARBA" id="ARBA00012953"/>
    </source>
</evidence>
<dbReference type="PANTHER" id="PTHR37311">
    <property type="entry name" value="2-PHOSPHOSULFOLACTATE PHOSPHATASE-RELATED"/>
    <property type="match status" value="1"/>
</dbReference>
<dbReference type="Gene3D" id="3.90.1560.10">
    <property type="entry name" value="ComB-like"/>
    <property type="match status" value="1"/>
</dbReference>
<dbReference type="EC" id="3.1.3.71" evidence="3"/>
<evidence type="ECO:0000313" key="9">
    <source>
        <dbReference type="Proteomes" id="UP000076038"/>
    </source>
</evidence>